<keyword evidence="3" id="KW-1185">Reference proteome</keyword>
<evidence type="ECO:0000313" key="3">
    <source>
        <dbReference type="Proteomes" id="UP000326396"/>
    </source>
</evidence>
<proteinExistence type="predicted"/>
<organism evidence="2 3">
    <name type="scientific">Mikania micrantha</name>
    <name type="common">bitter vine</name>
    <dbReference type="NCBI Taxonomy" id="192012"/>
    <lineage>
        <taxon>Eukaryota</taxon>
        <taxon>Viridiplantae</taxon>
        <taxon>Streptophyta</taxon>
        <taxon>Embryophyta</taxon>
        <taxon>Tracheophyta</taxon>
        <taxon>Spermatophyta</taxon>
        <taxon>Magnoliopsida</taxon>
        <taxon>eudicotyledons</taxon>
        <taxon>Gunneridae</taxon>
        <taxon>Pentapetalae</taxon>
        <taxon>asterids</taxon>
        <taxon>campanulids</taxon>
        <taxon>Asterales</taxon>
        <taxon>Asteraceae</taxon>
        <taxon>Asteroideae</taxon>
        <taxon>Heliantheae alliance</taxon>
        <taxon>Eupatorieae</taxon>
        <taxon>Mikania</taxon>
    </lineage>
</organism>
<comment type="caution">
    <text evidence="2">The sequence shown here is derived from an EMBL/GenBank/DDBJ whole genome shotgun (WGS) entry which is preliminary data.</text>
</comment>
<dbReference type="Proteomes" id="UP000326396">
    <property type="component" value="Linkage Group LG3"/>
</dbReference>
<feature type="region of interest" description="Disordered" evidence="1">
    <location>
        <begin position="96"/>
        <end position="129"/>
    </location>
</feature>
<name>A0A5N6N7G7_9ASTR</name>
<accession>A0A5N6N7G7</accession>
<dbReference type="AlphaFoldDB" id="A0A5N6N7G7"/>
<gene>
    <name evidence="2" type="ORF">E3N88_26051</name>
</gene>
<dbReference type="EMBL" id="SZYD01000013">
    <property type="protein sequence ID" value="KAD4385882.1"/>
    <property type="molecule type" value="Genomic_DNA"/>
</dbReference>
<reference evidence="2 3" key="1">
    <citation type="submission" date="2019-05" db="EMBL/GenBank/DDBJ databases">
        <title>Mikania micrantha, genome provides insights into the molecular mechanism of rapid growth.</title>
        <authorList>
            <person name="Liu B."/>
        </authorList>
    </citation>
    <scope>NUCLEOTIDE SEQUENCE [LARGE SCALE GENOMIC DNA]</scope>
    <source>
        <strain evidence="2">NLD-2019</strain>
        <tissue evidence="2">Leaf</tissue>
    </source>
</reference>
<evidence type="ECO:0000256" key="1">
    <source>
        <dbReference type="SAM" id="MobiDB-lite"/>
    </source>
</evidence>
<evidence type="ECO:0000313" key="2">
    <source>
        <dbReference type="EMBL" id="KAD4385882.1"/>
    </source>
</evidence>
<dbReference type="OrthoDB" id="10491952at2759"/>
<protein>
    <submittedName>
        <fullName evidence="2">Uncharacterized protein</fullName>
    </submittedName>
</protein>
<sequence length="176" mass="19208">MRTHFQIMAMVGVQLQLAPSNTSALATLQSSLVMKEQLDYSNGLKASRAPIEKYIGGLPMQIQDTAFGSKPITLENAIRLAATLTGNHVKAGTLTRKGVKKAKTKANTDDPSEEVNTEPINPTKPNTHKRKARNFAMETHTIPAIPVNQQATKPNNKPYMGTSPLCNTCRYHHAST</sequence>